<sequence length="122" mass="13718">MNVMSTLFGRIQGRPRKRRQPVTDGCAFPKLTRVRLNSTCVVVTMVGKPRKRLSLGEKHQYVHFGKPRLPSRTFSLGILRLLLRHLPLFGLVPSQNGSCYTYPGLRVLQRPGSLALRYAGSS</sequence>
<dbReference type="KEGG" id="ncr:NCU03427"/>
<keyword evidence="2" id="KW-1185">Reference proteome</keyword>
<dbReference type="InParanoid" id="Q7RXU4"/>
<dbReference type="Proteomes" id="UP000001805">
    <property type="component" value="Chromosome 6, Linkage Group II"/>
</dbReference>
<dbReference type="EMBL" id="CM002237">
    <property type="protein sequence ID" value="EAA27477.2"/>
    <property type="molecule type" value="Genomic_DNA"/>
</dbReference>
<proteinExistence type="predicted"/>
<name>Q7RXU4_NEUCR</name>
<organism evidence="1 2">
    <name type="scientific">Neurospora crassa (strain ATCC 24698 / 74-OR23-1A / CBS 708.71 / DSM 1257 / FGSC 987)</name>
    <dbReference type="NCBI Taxonomy" id="367110"/>
    <lineage>
        <taxon>Eukaryota</taxon>
        <taxon>Fungi</taxon>
        <taxon>Dikarya</taxon>
        <taxon>Ascomycota</taxon>
        <taxon>Pezizomycotina</taxon>
        <taxon>Sordariomycetes</taxon>
        <taxon>Sordariomycetidae</taxon>
        <taxon>Sordariales</taxon>
        <taxon>Sordariaceae</taxon>
        <taxon>Neurospora</taxon>
    </lineage>
</organism>
<protein>
    <submittedName>
        <fullName evidence="1">Uncharacterized protein</fullName>
    </submittedName>
</protein>
<dbReference type="GeneID" id="3872860"/>
<dbReference type="HOGENOM" id="CLU_2758400_0_0_1"/>
<dbReference type="RefSeq" id="XP_956713.2">
    <property type="nucleotide sequence ID" value="XM_951620.2"/>
</dbReference>
<dbReference type="VEuPathDB" id="FungiDB:NCU03427"/>
<evidence type="ECO:0000313" key="1">
    <source>
        <dbReference type="EMBL" id="EAA27477.2"/>
    </source>
</evidence>
<dbReference type="AlphaFoldDB" id="Q7RXU4"/>
<gene>
    <name evidence="1" type="ORF">NCU03427</name>
</gene>
<reference evidence="1 2" key="1">
    <citation type="journal article" date="2003" name="Nature">
        <title>The genome sequence of the filamentous fungus Neurospora crassa.</title>
        <authorList>
            <person name="Galagan J.E."/>
            <person name="Calvo S.E."/>
            <person name="Borkovich K.A."/>
            <person name="Selker E.U."/>
            <person name="Read N.D."/>
            <person name="Jaffe D."/>
            <person name="FitzHugh W."/>
            <person name="Ma L.J."/>
            <person name="Smirnov S."/>
            <person name="Purcell S."/>
            <person name="Rehman B."/>
            <person name="Elkins T."/>
            <person name="Engels R."/>
            <person name="Wang S."/>
            <person name="Nielsen C.B."/>
            <person name="Butler J."/>
            <person name="Endrizzi M."/>
            <person name="Qui D."/>
            <person name="Ianakiev P."/>
            <person name="Bell-Pedersen D."/>
            <person name="Nelson M.A."/>
            <person name="Werner-Washburne M."/>
            <person name="Selitrennikoff C.P."/>
            <person name="Kinsey J.A."/>
            <person name="Braun E.L."/>
            <person name="Zelter A."/>
            <person name="Schulte U."/>
            <person name="Kothe G.O."/>
            <person name="Jedd G."/>
            <person name="Mewes W."/>
            <person name="Staben C."/>
            <person name="Marcotte E."/>
            <person name="Greenberg D."/>
            <person name="Roy A."/>
            <person name="Foley K."/>
            <person name="Naylor J."/>
            <person name="Stange-Thomann N."/>
            <person name="Barrett R."/>
            <person name="Gnerre S."/>
            <person name="Kamal M."/>
            <person name="Kamvysselis M."/>
            <person name="Mauceli E."/>
            <person name="Bielke C."/>
            <person name="Rudd S."/>
            <person name="Frishman D."/>
            <person name="Krystofova S."/>
            <person name="Rasmussen C."/>
            <person name="Metzenberg R.L."/>
            <person name="Perkins D.D."/>
            <person name="Kroken S."/>
            <person name="Cogoni C."/>
            <person name="Macino G."/>
            <person name="Catcheside D."/>
            <person name="Li W."/>
            <person name="Pratt R.J."/>
            <person name="Osmani S.A."/>
            <person name="DeSouza C.P."/>
            <person name="Glass L."/>
            <person name="Orbach M.J."/>
            <person name="Berglund J.A."/>
            <person name="Voelker R."/>
            <person name="Yarden O."/>
            <person name="Plamann M."/>
            <person name="Seiler S."/>
            <person name="Dunlap J."/>
            <person name="Radford A."/>
            <person name="Aramayo R."/>
            <person name="Natvig D.O."/>
            <person name="Alex L.A."/>
            <person name="Mannhaupt G."/>
            <person name="Ebbole D.J."/>
            <person name="Freitag M."/>
            <person name="Paulsen I."/>
            <person name="Sachs M.S."/>
            <person name="Lander E.S."/>
            <person name="Nusbaum C."/>
            <person name="Birren B."/>
        </authorList>
    </citation>
    <scope>NUCLEOTIDE SEQUENCE [LARGE SCALE GENOMIC DNA]</scope>
    <source>
        <strain evidence="2">ATCC 24698 / 74-OR23-1A / CBS 708.71 / DSM 1257 / FGSC 987</strain>
    </source>
</reference>
<evidence type="ECO:0000313" key="2">
    <source>
        <dbReference type="Proteomes" id="UP000001805"/>
    </source>
</evidence>
<accession>Q7RXU4</accession>